<dbReference type="eggNOG" id="ENOG502T6HZ">
    <property type="taxonomic scope" value="Eukaryota"/>
</dbReference>
<dbReference type="OrthoDB" id="7751469at2759"/>
<accession>W5JU14</accession>
<reference evidence="2" key="4">
    <citation type="submission" date="2015-06" db="UniProtKB">
        <authorList>
            <consortium name="EnsemblMetazoa"/>
        </authorList>
    </citation>
    <scope>IDENTIFICATION</scope>
</reference>
<dbReference type="EnsemblMetazoa" id="ADAC000333-RA">
    <property type="protein sequence ID" value="ADAC000333-PA"/>
    <property type="gene ID" value="ADAC000333"/>
</dbReference>
<gene>
    <name evidence="1" type="ORF">AND_000333</name>
</gene>
<dbReference type="OMA" id="MNAYPIR"/>
<dbReference type="VEuPathDB" id="VectorBase:ADAC000333"/>
<proteinExistence type="predicted"/>
<reference evidence="1" key="2">
    <citation type="submission" date="2010-05" db="EMBL/GenBank/DDBJ databases">
        <authorList>
            <person name="Almeida L.G."/>
            <person name="Nicolas M.F."/>
            <person name="Souza R.C."/>
            <person name="Vasconcelos A.T.R."/>
        </authorList>
    </citation>
    <scope>NUCLEOTIDE SEQUENCE</scope>
</reference>
<sequence length="316" mass="35636">MRRTIAKLCRERSIFARLIIQLIAVWLICLGRSGGQMFSVLSASGLPSQGETEQSVKVEDLPANCLERIVTSGTFDDYYRLEDIGNEPSEQYLVNLSLTVVLGNQQEELGILLSDENRSLAHPDYARTYEMRMTNVYTVLYRETLKLQAYHSPRDKLFPADTFRLRFLVSHTGNVTVLVNEQRSPRPLLAVYDNRQPLALHYISFSSRMNAYPIRFFLGCGMAQYTNTLPPSAVNGENEPRVGSLLENPAGPFCPVCLPQRCEVVVKACANPSPEPKDLLTLNTRGAADSEPKREKYYFFFTMHLTKSRNKPSGGI</sequence>
<protein>
    <submittedName>
        <fullName evidence="1 2">Uncharacterized protein</fullName>
    </submittedName>
</protein>
<organism evidence="1">
    <name type="scientific">Anopheles darlingi</name>
    <name type="common">Mosquito</name>
    <dbReference type="NCBI Taxonomy" id="43151"/>
    <lineage>
        <taxon>Eukaryota</taxon>
        <taxon>Metazoa</taxon>
        <taxon>Ecdysozoa</taxon>
        <taxon>Arthropoda</taxon>
        <taxon>Hexapoda</taxon>
        <taxon>Insecta</taxon>
        <taxon>Pterygota</taxon>
        <taxon>Neoptera</taxon>
        <taxon>Endopterygota</taxon>
        <taxon>Diptera</taxon>
        <taxon>Nematocera</taxon>
        <taxon>Culicoidea</taxon>
        <taxon>Culicidae</taxon>
        <taxon>Anophelinae</taxon>
        <taxon>Anopheles</taxon>
    </lineage>
</organism>
<reference evidence="1" key="3">
    <citation type="journal article" date="2013" name="Nucleic Acids Res.">
        <title>The genome of Anopheles darlingi, the main neotropical malaria vector.</title>
        <authorList>
            <person name="Marinotti O."/>
            <person name="Cerqueira G.C."/>
            <person name="de Almeida L.G."/>
            <person name="Ferro M.I."/>
            <person name="Loreto E.L."/>
            <person name="Zaha A."/>
            <person name="Teixeira S.M."/>
            <person name="Wespiser A.R."/>
            <person name="Almeida E Silva A."/>
            <person name="Schlindwein A.D."/>
            <person name="Pacheco A.C."/>
            <person name="Silva A.L."/>
            <person name="Graveley B.R."/>
            <person name="Walenz B.P."/>
            <person name="Lima Bde A."/>
            <person name="Ribeiro C.A."/>
            <person name="Nunes-Silva C.G."/>
            <person name="de Carvalho C.R."/>
            <person name="Soares C.M."/>
            <person name="de Menezes C.B."/>
            <person name="Matiolli C."/>
            <person name="Caffrey D."/>
            <person name="Araujo D.A."/>
            <person name="de Oliveira D.M."/>
            <person name="Golenbock D."/>
            <person name="Grisard E.C."/>
            <person name="Fantinatti-Garboggini F."/>
            <person name="de Carvalho F.M."/>
            <person name="Barcellos F.G."/>
            <person name="Prosdocimi F."/>
            <person name="May G."/>
            <person name="Azevedo Junior G.M."/>
            <person name="Guimaraes G.M."/>
            <person name="Goldman G.H."/>
            <person name="Padilha I.Q."/>
            <person name="Batista Jda S."/>
            <person name="Ferro J.A."/>
            <person name="Ribeiro J.M."/>
            <person name="Fietto J.L."/>
            <person name="Dabbas K.M."/>
            <person name="Cerdeira L."/>
            <person name="Agnez-Lima L.F."/>
            <person name="Brocchi M."/>
            <person name="de Carvalho M.O."/>
            <person name="Teixeira Mde M."/>
            <person name="Diniz Maia Mde M."/>
            <person name="Goldman M.H."/>
            <person name="Cruz Schneider M.P."/>
            <person name="Felipe M.S."/>
            <person name="Hungria M."/>
            <person name="Nicolas M.F."/>
            <person name="Pereira M."/>
            <person name="Montes M.A."/>
            <person name="Cantao M.E."/>
            <person name="Vincentz M."/>
            <person name="Rafael M.S."/>
            <person name="Silverman N."/>
            <person name="Stoco P.H."/>
            <person name="Souza R.C."/>
            <person name="Vicentini R."/>
            <person name="Gazzinelli R.T."/>
            <person name="Neves Rde O."/>
            <person name="Silva R."/>
            <person name="Astolfi-Filho S."/>
            <person name="Maciel T.E."/>
            <person name="Urmenyi T.P."/>
            <person name="Tadei W.P."/>
            <person name="Camargo E.P."/>
            <person name="de Vasconcelos A.T."/>
        </authorList>
    </citation>
    <scope>NUCLEOTIDE SEQUENCE</scope>
</reference>
<dbReference type="Proteomes" id="UP000000673">
    <property type="component" value="Unassembled WGS sequence"/>
</dbReference>
<dbReference type="HOGENOM" id="CLU_067184_0_0_1"/>
<reference evidence="1 3" key="1">
    <citation type="journal article" date="2010" name="BMC Genomics">
        <title>Combination of measures distinguishes pre-miRNAs from other stem-loops in the genome of the newly sequenced Anopheles darlingi.</title>
        <authorList>
            <person name="Mendes N.D."/>
            <person name="Freitas A.T."/>
            <person name="Vasconcelos A.T."/>
            <person name="Sagot M.F."/>
        </authorList>
    </citation>
    <scope>NUCLEOTIDE SEQUENCE</scope>
</reference>
<dbReference type="EMBL" id="ADMH02000093">
    <property type="protein sequence ID" value="ETN67842.1"/>
    <property type="molecule type" value="Genomic_DNA"/>
</dbReference>
<name>W5JU14_ANODA</name>
<evidence type="ECO:0000313" key="3">
    <source>
        <dbReference type="Proteomes" id="UP000000673"/>
    </source>
</evidence>
<evidence type="ECO:0000313" key="2">
    <source>
        <dbReference type="EnsemblMetazoa" id="ADAC000333-PA"/>
    </source>
</evidence>
<evidence type="ECO:0000313" key="1">
    <source>
        <dbReference type="EMBL" id="ETN67842.1"/>
    </source>
</evidence>
<keyword evidence="3" id="KW-1185">Reference proteome</keyword>
<dbReference type="AlphaFoldDB" id="W5JU14"/>
<dbReference type="VEuPathDB" id="VectorBase:ADAR2_008420"/>